<keyword evidence="2" id="KW-0547">Nucleotide-binding</keyword>
<dbReference type="Pfam" id="PF05975">
    <property type="entry name" value="EcsB"/>
    <property type="match status" value="1"/>
</dbReference>
<feature type="transmembrane region" description="Helical" evidence="1">
    <location>
        <begin position="284"/>
        <end position="302"/>
    </location>
</feature>
<evidence type="ECO:0000256" key="1">
    <source>
        <dbReference type="SAM" id="Phobius"/>
    </source>
</evidence>
<gene>
    <name evidence="2" type="ORF">BU085_09200</name>
</gene>
<feature type="transmembrane region" description="Helical" evidence="1">
    <location>
        <begin position="101"/>
        <end position="121"/>
    </location>
</feature>
<dbReference type="GO" id="GO:0005524">
    <property type="term" value="F:ATP binding"/>
    <property type="evidence" value="ECO:0007669"/>
    <property type="project" value="UniProtKB-KW"/>
</dbReference>
<reference evidence="2 3" key="1">
    <citation type="journal article" date="2016" name="Front. Microbiol.">
        <title>Comprehensive Phylogenetic Analysis of Bovine Non-aureus Staphylococci Species Based on Whole-Genome Sequencing.</title>
        <authorList>
            <person name="Naushad S."/>
            <person name="Barkema H.W."/>
            <person name="Luby C."/>
            <person name="Condas L.A."/>
            <person name="Nobrega D.B."/>
            <person name="Carson D.A."/>
            <person name="De Buck J."/>
        </authorList>
    </citation>
    <scope>NUCLEOTIDE SEQUENCE [LARGE SCALE GENOMIC DNA]</scope>
    <source>
        <strain evidence="2 3">SNUC 2993</strain>
    </source>
</reference>
<name>A0A2T4PYX1_STAWA</name>
<proteinExistence type="predicted"/>
<feature type="transmembrane region" description="Helical" evidence="1">
    <location>
        <begin position="26"/>
        <end position="48"/>
    </location>
</feature>
<dbReference type="GO" id="GO:0016020">
    <property type="term" value="C:membrane"/>
    <property type="evidence" value="ECO:0007669"/>
    <property type="project" value="InterPro"/>
</dbReference>
<dbReference type="EMBL" id="PZEV01000032">
    <property type="protein sequence ID" value="PTI50311.1"/>
    <property type="molecule type" value="Genomic_DNA"/>
</dbReference>
<dbReference type="PIRSF" id="PIRSF037259">
    <property type="entry name" value="EcsB_ABC"/>
    <property type="match status" value="1"/>
</dbReference>
<sequence length="407" mass="48395">MNNQATTLFRKRQKAIRKEKNYYNKFIFNGHFTVFLLILFGAFIMGYGEWLKHIPKHIDYALITSMIIAIASLFPLRTLLKEADQIFLLPFEKYMKRYMSLSIQYSYFARIIMQLVLLIVPFPLFYKLNHHHLQYYIVFVVIALILPYLVLCLRWIGYQLGVSTWLMNIGFFIILSINYYLILGMQTYFALIITLVILILIVILKSKADKQLYPWDRMIGVEHRHYTNYYKFVNMFTDVKHLRESAVRRSYLDFILPVPKGKKFNANQMYLYLFIRSFVRGRDAFSIILRLTLIAVILMVWLSNPVVSILIGSLFMYITLLQMSQFYTQQAYGLWPQVWPVPDTIVIKGYEKFLYRLMIIIGLILTITFSIMNPTLFFFSIVFFLVGYLTIRSTIKKLKYQETLLRD</sequence>
<keyword evidence="1" id="KW-1133">Transmembrane helix</keyword>
<keyword evidence="1" id="KW-0472">Membrane</keyword>
<evidence type="ECO:0000313" key="3">
    <source>
        <dbReference type="Proteomes" id="UP000240717"/>
    </source>
</evidence>
<feature type="transmembrane region" description="Helical" evidence="1">
    <location>
        <begin position="165"/>
        <end position="182"/>
    </location>
</feature>
<feature type="transmembrane region" description="Helical" evidence="1">
    <location>
        <begin position="377"/>
        <end position="395"/>
    </location>
</feature>
<feature type="transmembrane region" description="Helical" evidence="1">
    <location>
        <begin position="308"/>
        <end position="327"/>
    </location>
</feature>
<keyword evidence="1" id="KW-0812">Transmembrane</keyword>
<feature type="transmembrane region" description="Helical" evidence="1">
    <location>
        <begin position="188"/>
        <end position="204"/>
    </location>
</feature>
<dbReference type="InterPro" id="IPR010288">
    <property type="entry name" value="EcsB_ABC"/>
</dbReference>
<organism evidence="2 3">
    <name type="scientific">Staphylococcus warneri</name>
    <dbReference type="NCBI Taxonomy" id="1292"/>
    <lineage>
        <taxon>Bacteria</taxon>
        <taxon>Bacillati</taxon>
        <taxon>Bacillota</taxon>
        <taxon>Bacilli</taxon>
        <taxon>Bacillales</taxon>
        <taxon>Staphylococcaceae</taxon>
        <taxon>Staphylococcus</taxon>
    </lineage>
</organism>
<dbReference type="Proteomes" id="UP000240717">
    <property type="component" value="Unassembled WGS sequence"/>
</dbReference>
<feature type="transmembrane region" description="Helical" evidence="1">
    <location>
        <begin position="353"/>
        <end position="371"/>
    </location>
</feature>
<dbReference type="RefSeq" id="WP_075777913.1">
    <property type="nucleotide sequence ID" value="NZ_JAFFRN010000003.1"/>
</dbReference>
<keyword evidence="2" id="KW-0067">ATP-binding</keyword>
<protein>
    <submittedName>
        <fullName evidence="2">Multidrug ABC transporter ATP-binding protein</fullName>
    </submittedName>
</protein>
<feature type="transmembrane region" description="Helical" evidence="1">
    <location>
        <begin position="60"/>
        <end position="80"/>
    </location>
</feature>
<feature type="transmembrane region" description="Helical" evidence="1">
    <location>
        <begin position="133"/>
        <end position="153"/>
    </location>
</feature>
<accession>A0A2T4PYX1</accession>
<dbReference type="NCBIfam" id="NF047570">
    <property type="entry name" value="ABC_perm_EcsB"/>
    <property type="match status" value="1"/>
</dbReference>
<dbReference type="STRING" id="1194526.A284_04815"/>
<dbReference type="AlphaFoldDB" id="A0A2T4PYX1"/>
<evidence type="ECO:0000313" key="2">
    <source>
        <dbReference type="EMBL" id="PTI50311.1"/>
    </source>
</evidence>
<comment type="caution">
    <text evidence="2">The sequence shown here is derived from an EMBL/GenBank/DDBJ whole genome shotgun (WGS) entry which is preliminary data.</text>
</comment>